<dbReference type="GO" id="GO:0043190">
    <property type="term" value="C:ATP-binding cassette (ABC) transporter complex"/>
    <property type="evidence" value="ECO:0007669"/>
    <property type="project" value="InterPro"/>
</dbReference>
<dbReference type="GO" id="GO:0071281">
    <property type="term" value="P:cellular response to iron ion"/>
    <property type="evidence" value="ECO:0007669"/>
    <property type="project" value="UniProtKB-ARBA"/>
</dbReference>
<dbReference type="PANTHER" id="PTHR30477">
    <property type="entry name" value="ABC-TRANSPORTER METAL-BINDING PROTEIN"/>
    <property type="match status" value="1"/>
</dbReference>
<feature type="transmembrane region" description="Helical" evidence="10">
    <location>
        <begin position="227"/>
        <end position="248"/>
    </location>
</feature>
<feature type="transmembrane region" description="Helical" evidence="10">
    <location>
        <begin position="41"/>
        <end position="61"/>
    </location>
</feature>
<keyword evidence="6 10" id="KW-1133">Transmembrane helix</keyword>
<keyword evidence="12" id="KW-1185">Reference proteome</keyword>
<protein>
    <recommendedName>
        <fullName evidence="8">Manganese import system permease protein ScaB</fullName>
    </recommendedName>
</protein>
<dbReference type="OrthoDB" id="9788905at2"/>
<dbReference type="AlphaFoldDB" id="A0A1H1BCD6"/>
<evidence type="ECO:0000313" key="11">
    <source>
        <dbReference type="EMBL" id="SDQ49605.1"/>
    </source>
</evidence>
<evidence type="ECO:0000256" key="3">
    <source>
        <dbReference type="ARBA" id="ARBA00022448"/>
    </source>
</evidence>
<dbReference type="GO" id="GO:0055085">
    <property type="term" value="P:transmembrane transport"/>
    <property type="evidence" value="ECO:0007669"/>
    <property type="project" value="InterPro"/>
</dbReference>
<dbReference type="Gene3D" id="1.10.3470.10">
    <property type="entry name" value="ABC transporter involved in vitamin B12 uptake, BtuC"/>
    <property type="match status" value="1"/>
</dbReference>
<gene>
    <name evidence="11" type="ORF">SAMN04487752_2525</name>
</gene>
<dbReference type="CDD" id="cd06550">
    <property type="entry name" value="TM_ABC_iron-siderophores_like"/>
    <property type="match status" value="1"/>
</dbReference>
<proteinExistence type="inferred from homology"/>
<accession>A0A1H1BCD6</accession>
<evidence type="ECO:0000256" key="4">
    <source>
        <dbReference type="ARBA" id="ARBA00022475"/>
    </source>
</evidence>
<comment type="subcellular location">
    <subcellularLocation>
        <location evidence="1 9">Cell membrane</location>
        <topology evidence="1 9">Multi-pass membrane protein</topology>
    </subcellularLocation>
</comment>
<dbReference type="Proteomes" id="UP000199481">
    <property type="component" value="Unassembled WGS sequence"/>
</dbReference>
<dbReference type="GO" id="GO:0010043">
    <property type="term" value="P:response to zinc ion"/>
    <property type="evidence" value="ECO:0007669"/>
    <property type="project" value="TreeGrafter"/>
</dbReference>
<feature type="transmembrane region" description="Helical" evidence="10">
    <location>
        <begin position="99"/>
        <end position="117"/>
    </location>
</feature>
<feature type="transmembrane region" description="Helical" evidence="10">
    <location>
        <begin position="182"/>
        <end position="215"/>
    </location>
</feature>
<dbReference type="EMBL" id="FNJW01000008">
    <property type="protein sequence ID" value="SDQ49605.1"/>
    <property type="molecule type" value="Genomic_DNA"/>
</dbReference>
<feature type="transmembrane region" description="Helical" evidence="10">
    <location>
        <begin position="144"/>
        <end position="162"/>
    </location>
</feature>
<evidence type="ECO:0000313" key="12">
    <source>
        <dbReference type="Proteomes" id="UP000199481"/>
    </source>
</evidence>
<organism evidence="11 12">
    <name type="scientific">Carnobacterium viridans</name>
    <dbReference type="NCBI Taxonomy" id="174587"/>
    <lineage>
        <taxon>Bacteria</taxon>
        <taxon>Bacillati</taxon>
        <taxon>Bacillota</taxon>
        <taxon>Bacilli</taxon>
        <taxon>Lactobacillales</taxon>
        <taxon>Carnobacteriaceae</taxon>
        <taxon>Carnobacterium</taxon>
    </lineage>
</organism>
<evidence type="ECO:0000256" key="1">
    <source>
        <dbReference type="ARBA" id="ARBA00004651"/>
    </source>
</evidence>
<dbReference type="Pfam" id="PF00950">
    <property type="entry name" value="ABC-3"/>
    <property type="match status" value="1"/>
</dbReference>
<evidence type="ECO:0000256" key="10">
    <source>
        <dbReference type="SAM" id="Phobius"/>
    </source>
</evidence>
<keyword evidence="7 10" id="KW-0472">Membrane</keyword>
<dbReference type="PANTHER" id="PTHR30477:SF3">
    <property type="entry name" value="METAL TRANSPORT SYSTEM MEMBRANE PROTEIN CT_069-RELATED"/>
    <property type="match status" value="1"/>
</dbReference>
<feature type="transmembrane region" description="Helical" evidence="10">
    <location>
        <begin position="260"/>
        <end position="282"/>
    </location>
</feature>
<dbReference type="SUPFAM" id="SSF81345">
    <property type="entry name" value="ABC transporter involved in vitamin B12 uptake, BtuC"/>
    <property type="match status" value="1"/>
</dbReference>
<evidence type="ECO:0000256" key="6">
    <source>
        <dbReference type="ARBA" id="ARBA00022989"/>
    </source>
</evidence>
<name>A0A1H1BCD6_9LACT</name>
<evidence type="ECO:0000256" key="2">
    <source>
        <dbReference type="ARBA" id="ARBA00008034"/>
    </source>
</evidence>
<evidence type="ECO:0000256" key="8">
    <source>
        <dbReference type="ARBA" id="ARBA00072924"/>
    </source>
</evidence>
<comment type="similarity">
    <text evidence="2 9">Belongs to the ABC-3 integral membrane protein family.</text>
</comment>
<reference evidence="12" key="1">
    <citation type="submission" date="2016-10" db="EMBL/GenBank/DDBJ databases">
        <authorList>
            <person name="Varghese N."/>
            <person name="Submissions S."/>
        </authorList>
    </citation>
    <scope>NUCLEOTIDE SEQUENCE [LARGE SCALE GENOMIC DNA]</scope>
    <source>
        <strain evidence="12">MPL-11</strain>
    </source>
</reference>
<feature type="transmembrane region" description="Helical" evidence="10">
    <location>
        <begin position="68"/>
        <end position="87"/>
    </location>
</feature>
<keyword evidence="5 9" id="KW-0812">Transmembrane</keyword>
<feature type="transmembrane region" description="Helical" evidence="10">
    <location>
        <begin position="12"/>
        <end position="35"/>
    </location>
</feature>
<dbReference type="InterPro" id="IPR001626">
    <property type="entry name" value="ABC_TroCD"/>
</dbReference>
<dbReference type="RefSeq" id="WP_035021954.1">
    <property type="nucleotide sequence ID" value="NZ_CP084916.1"/>
</dbReference>
<evidence type="ECO:0000256" key="5">
    <source>
        <dbReference type="ARBA" id="ARBA00022692"/>
    </source>
</evidence>
<dbReference type="FunFam" id="1.10.3470.10:FF:000003">
    <property type="entry name" value="Iron ABC transporter permease SitD"/>
    <property type="match status" value="1"/>
</dbReference>
<keyword evidence="3 9" id="KW-0813">Transport</keyword>
<dbReference type="InterPro" id="IPR037294">
    <property type="entry name" value="ABC_BtuC-like"/>
</dbReference>
<keyword evidence="4" id="KW-1003">Cell membrane</keyword>
<sequence length="303" mass="32703">MDVLSALFFDYTFQVVVFGSSILGLLSGVIGSFAVLRKQSLLGDAVSHAALPGICLAFILTSNKQMEILLLGALISGLLATWLIMVIVKHSKVKFDSALALTTAVFFGLGLVLLTFIQKSPNSNQAGLEKFIFGQSSTLLERDVRIMFLVGVVLLIVVIVFWKEFKLLAFDQSFATSIGLPVYWMNSLLATLTVIVIVMGLQSVGVILMSSLLIGPAVAARQWTNHLSIMVVLAATFGCISGIIGTMISSLGQQIPTGPTIVLIISSIVLISILFAPSRGIIWKWIKNNQRKKEFATQLKKGG</sequence>
<evidence type="ECO:0000256" key="7">
    <source>
        <dbReference type="ARBA" id="ARBA00023136"/>
    </source>
</evidence>
<evidence type="ECO:0000256" key="9">
    <source>
        <dbReference type="RuleBase" id="RU003943"/>
    </source>
</evidence>